<keyword evidence="2" id="KW-0808">Transferase</keyword>
<keyword evidence="1" id="KW-0489">Methyltransferase</keyword>
<accession>A0AAD7IC10</accession>
<dbReference type="Gene3D" id="2.170.270.10">
    <property type="entry name" value="SET domain"/>
    <property type="match status" value="1"/>
</dbReference>
<evidence type="ECO:0000256" key="2">
    <source>
        <dbReference type="ARBA" id="ARBA00022679"/>
    </source>
</evidence>
<keyword evidence="4" id="KW-0805">Transcription regulation</keyword>
<name>A0AAD7IC10_9AGAR</name>
<dbReference type="GO" id="GO:0003682">
    <property type="term" value="F:chromatin binding"/>
    <property type="evidence" value="ECO:0007669"/>
    <property type="project" value="TreeGrafter"/>
</dbReference>
<keyword evidence="5" id="KW-0804">Transcription</keyword>
<dbReference type="InterPro" id="IPR046341">
    <property type="entry name" value="SET_dom_sf"/>
</dbReference>
<reference evidence="8" key="1">
    <citation type="submission" date="2023-03" db="EMBL/GenBank/DDBJ databases">
        <title>Massive genome expansion in bonnet fungi (Mycena s.s.) driven by repeated elements and novel gene families across ecological guilds.</title>
        <authorList>
            <consortium name="Lawrence Berkeley National Laboratory"/>
            <person name="Harder C.B."/>
            <person name="Miyauchi S."/>
            <person name="Viragh M."/>
            <person name="Kuo A."/>
            <person name="Thoen E."/>
            <person name="Andreopoulos B."/>
            <person name="Lu D."/>
            <person name="Skrede I."/>
            <person name="Drula E."/>
            <person name="Henrissat B."/>
            <person name="Morin E."/>
            <person name="Kohler A."/>
            <person name="Barry K."/>
            <person name="LaButti K."/>
            <person name="Morin E."/>
            <person name="Salamov A."/>
            <person name="Lipzen A."/>
            <person name="Mereny Z."/>
            <person name="Hegedus B."/>
            <person name="Baldrian P."/>
            <person name="Stursova M."/>
            <person name="Weitz H."/>
            <person name="Taylor A."/>
            <person name="Grigoriev I.V."/>
            <person name="Nagy L.G."/>
            <person name="Martin F."/>
            <person name="Kauserud H."/>
        </authorList>
    </citation>
    <scope>NUCLEOTIDE SEQUENCE</scope>
    <source>
        <strain evidence="8">CBHHK188m</strain>
    </source>
</reference>
<keyword evidence="3" id="KW-0949">S-adenosyl-L-methionine</keyword>
<organism evidence="8 9">
    <name type="scientific">Mycena maculata</name>
    <dbReference type="NCBI Taxonomy" id="230809"/>
    <lineage>
        <taxon>Eukaryota</taxon>
        <taxon>Fungi</taxon>
        <taxon>Dikarya</taxon>
        <taxon>Basidiomycota</taxon>
        <taxon>Agaricomycotina</taxon>
        <taxon>Agaricomycetes</taxon>
        <taxon>Agaricomycetidae</taxon>
        <taxon>Agaricales</taxon>
        <taxon>Marasmiineae</taxon>
        <taxon>Mycenaceae</taxon>
        <taxon>Mycena</taxon>
    </lineage>
</organism>
<dbReference type="SMART" id="SM00317">
    <property type="entry name" value="SET"/>
    <property type="match status" value="1"/>
</dbReference>
<dbReference type="SUPFAM" id="SSF82199">
    <property type="entry name" value="SET domain"/>
    <property type="match status" value="1"/>
</dbReference>
<feature type="domain" description="CXC" evidence="7">
    <location>
        <begin position="381"/>
        <end position="503"/>
    </location>
</feature>
<evidence type="ECO:0008006" key="10">
    <source>
        <dbReference type="Google" id="ProtNLM"/>
    </source>
</evidence>
<comment type="caution">
    <text evidence="8">The sequence shown here is derived from an EMBL/GenBank/DDBJ whole genome shotgun (WGS) entry which is preliminary data.</text>
</comment>
<evidence type="ECO:0000259" key="6">
    <source>
        <dbReference type="PROSITE" id="PS50280"/>
    </source>
</evidence>
<keyword evidence="9" id="KW-1185">Reference proteome</keyword>
<dbReference type="Proteomes" id="UP001215280">
    <property type="component" value="Unassembled WGS sequence"/>
</dbReference>
<dbReference type="GO" id="GO:0035098">
    <property type="term" value="C:ESC/E(Z) complex"/>
    <property type="evidence" value="ECO:0007669"/>
    <property type="project" value="TreeGrafter"/>
</dbReference>
<dbReference type="PANTHER" id="PTHR45747:SF4">
    <property type="entry name" value="HISTONE-LYSINE N-METHYLTRANSFERASE E(Z)"/>
    <property type="match status" value="1"/>
</dbReference>
<dbReference type="PANTHER" id="PTHR45747">
    <property type="entry name" value="HISTONE-LYSINE N-METHYLTRANSFERASE E(Z)"/>
    <property type="match status" value="1"/>
</dbReference>
<dbReference type="Pfam" id="PF00856">
    <property type="entry name" value="SET"/>
    <property type="match status" value="1"/>
</dbReference>
<dbReference type="AlphaFoldDB" id="A0AAD7IC10"/>
<evidence type="ECO:0000259" key="7">
    <source>
        <dbReference type="PROSITE" id="PS51633"/>
    </source>
</evidence>
<dbReference type="InterPro" id="IPR026489">
    <property type="entry name" value="CXC_dom"/>
</dbReference>
<evidence type="ECO:0000256" key="3">
    <source>
        <dbReference type="ARBA" id="ARBA00022691"/>
    </source>
</evidence>
<gene>
    <name evidence="8" type="ORF">DFH07DRAFT_77847</name>
</gene>
<evidence type="ECO:0000256" key="1">
    <source>
        <dbReference type="ARBA" id="ARBA00022603"/>
    </source>
</evidence>
<protein>
    <recommendedName>
        <fullName evidence="10">SET domain-containing protein</fullName>
    </recommendedName>
</protein>
<proteinExistence type="predicted"/>
<dbReference type="GO" id="GO:0032259">
    <property type="term" value="P:methylation"/>
    <property type="evidence" value="ECO:0007669"/>
    <property type="project" value="UniProtKB-KW"/>
</dbReference>
<dbReference type="EMBL" id="JARJLG010000131">
    <property type="protein sequence ID" value="KAJ7739706.1"/>
    <property type="molecule type" value="Genomic_DNA"/>
</dbReference>
<feature type="domain" description="SET" evidence="6">
    <location>
        <begin position="510"/>
        <end position="628"/>
    </location>
</feature>
<dbReference type="InterPro" id="IPR045318">
    <property type="entry name" value="EZH1/2-like"/>
</dbReference>
<sequence>MEDLQKSDRDFKTAKLLYANVQAEYLSWKAKDIAETWSRVFPESTTNIVALERFRLPANTYDPAPNPPIKPGESEDKCLFSWTYDEDGNIGPGERIPLVVVKPTEFATFPPHPPYQFVTPASRNMNARMIDIKTAPFIPFPADPEFPREQYLSSFEDVQWRSDQRDADEEVIQYETVRRLHVEHGLSAEDLNIVIQNLAATTFFRELRLSNASGLLWDVSQRDLPDVIWGDGVPSSRKTPLPPHFAQAFPTPNDVFAHVNKGRTTFCFNLSCLHHYCHVHVSPEWDMHTPAVSPKDPHLTSEQFFEQSGDPCGEDCFLLINPDDMEDDADDICFLVIWPSSASSDADRYSSIGDSSSMTETFCHLKITIPLVLVKRNAEKTRRRRKRRTRISPFDLIVTPCDHPGPCTSRVNCECFRAKSFCEQNCRCSPTCERRWMGCNATCSKPNWRGRYTHCQSGSKCACRVMNRECEVDLCTSCDARDEHVHYPEAGGPGPAAPCQNMDLQRGEFKCFEIRRSQYGLGAFASENIRAGDVIGEYIGELVGEHDANINAAEILHKHAKLNYEYGIGFSICDAQWLGNPTRFLNDAMPGVPNCQTDGEHTVNGEKRLLIYATKNIKKGGELTLAYGEAYWEAHNAPVTWKKTTGH</sequence>
<evidence type="ECO:0000256" key="5">
    <source>
        <dbReference type="ARBA" id="ARBA00023163"/>
    </source>
</evidence>
<dbReference type="GO" id="GO:0031507">
    <property type="term" value="P:heterochromatin formation"/>
    <property type="evidence" value="ECO:0007669"/>
    <property type="project" value="TreeGrafter"/>
</dbReference>
<dbReference type="PROSITE" id="PS51633">
    <property type="entry name" value="CXC"/>
    <property type="match status" value="1"/>
</dbReference>
<evidence type="ECO:0000256" key="4">
    <source>
        <dbReference type="ARBA" id="ARBA00023015"/>
    </source>
</evidence>
<dbReference type="InterPro" id="IPR001214">
    <property type="entry name" value="SET_dom"/>
</dbReference>
<dbReference type="GO" id="GO:0046976">
    <property type="term" value="F:histone H3K27 methyltransferase activity"/>
    <property type="evidence" value="ECO:0007669"/>
    <property type="project" value="TreeGrafter"/>
</dbReference>
<dbReference type="PROSITE" id="PS50280">
    <property type="entry name" value="SET"/>
    <property type="match status" value="1"/>
</dbReference>
<evidence type="ECO:0000313" key="9">
    <source>
        <dbReference type="Proteomes" id="UP001215280"/>
    </source>
</evidence>
<evidence type="ECO:0000313" key="8">
    <source>
        <dbReference type="EMBL" id="KAJ7739706.1"/>
    </source>
</evidence>